<dbReference type="Pfam" id="PF12811">
    <property type="entry name" value="BaxI_1"/>
    <property type="match status" value="1"/>
</dbReference>
<keyword evidence="1" id="KW-0812">Transmembrane</keyword>
<protein>
    <recommendedName>
        <fullName evidence="4">Bax inhibitor-1/YccA family protein</fullName>
    </recommendedName>
</protein>
<evidence type="ECO:0000313" key="3">
    <source>
        <dbReference type="Proteomes" id="UP000004367"/>
    </source>
</evidence>
<dbReference type="PIRSF" id="PIRSF009160">
    <property type="entry name" value="UCP009160"/>
    <property type="match status" value="1"/>
</dbReference>
<keyword evidence="3" id="KW-1185">Reference proteome</keyword>
<evidence type="ECO:0000313" key="2">
    <source>
        <dbReference type="EMBL" id="GAB48629.1"/>
    </source>
</evidence>
<dbReference type="STRING" id="1089455.MOPEL_078_00180"/>
<keyword evidence="1" id="KW-0472">Membrane</keyword>
<dbReference type="EMBL" id="BAFE01000056">
    <property type="protein sequence ID" value="GAB48629.1"/>
    <property type="molecule type" value="Genomic_DNA"/>
</dbReference>
<gene>
    <name evidence="2" type="ORF">MOPEL_078_00180</name>
</gene>
<dbReference type="RefSeq" id="WP_009482527.1">
    <property type="nucleotide sequence ID" value="NZ_BAFE01000056.1"/>
</dbReference>
<evidence type="ECO:0008006" key="4">
    <source>
        <dbReference type="Google" id="ProtNLM"/>
    </source>
</evidence>
<feature type="transmembrane region" description="Helical" evidence="1">
    <location>
        <begin position="131"/>
        <end position="152"/>
    </location>
</feature>
<feature type="transmembrane region" description="Helical" evidence="1">
    <location>
        <begin position="191"/>
        <end position="212"/>
    </location>
</feature>
<dbReference type="PANTHER" id="PTHR41282">
    <property type="entry name" value="CONSERVED TRANSMEMBRANE PROTEIN-RELATED"/>
    <property type="match status" value="1"/>
</dbReference>
<feature type="transmembrane region" description="Helical" evidence="1">
    <location>
        <begin position="158"/>
        <end position="179"/>
    </location>
</feature>
<name>H5USC1_9MICO</name>
<dbReference type="AlphaFoldDB" id="H5USC1"/>
<feature type="transmembrane region" description="Helical" evidence="1">
    <location>
        <begin position="102"/>
        <end position="124"/>
    </location>
</feature>
<evidence type="ECO:0000256" key="1">
    <source>
        <dbReference type="SAM" id="Phobius"/>
    </source>
</evidence>
<dbReference type="eggNOG" id="COG4760">
    <property type="taxonomic scope" value="Bacteria"/>
</dbReference>
<sequence>MSNPVFNRIDEQSRRGYAGFGSNRSTQYYGSPQGHPQDYQSAGRPDMSAGQLNDLYNSPAAGPAQSRRLTLDDVMMKAGLLFGLMLVVAGVTWTAALMISPGIAGLAAITGSLVTLVLGFVIAFKKNVSPALVLVFTVFEGLMVGGISAVFVRAYDGVVTTAVIATLCVFATMFLGWKTNLVRVTARSRRIFGMAIVGYMLFMLVNFVAALFGMNAGWGVFGVGSGLSILVSVFAVGLASYSLAMDFDSIQRAIDAGAPEKYSWVLAYGLLVTVVWLYIELLRLFANLQSRD</sequence>
<dbReference type="Proteomes" id="UP000004367">
    <property type="component" value="Unassembled WGS sequence"/>
</dbReference>
<dbReference type="InterPro" id="IPR010539">
    <property type="entry name" value="BaxI_1-like"/>
</dbReference>
<proteinExistence type="predicted"/>
<feature type="transmembrane region" description="Helical" evidence="1">
    <location>
        <begin position="74"/>
        <end position="96"/>
    </location>
</feature>
<organism evidence="2 3">
    <name type="scientific">Mobilicoccus pelagius NBRC 104925</name>
    <dbReference type="NCBI Taxonomy" id="1089455"/>
    <lineage>
        <taxon>Bacteria</taxon>
        <taxon>Bacillati</taxon>
        <taxon>Actinomycetota</taxon>
        <taxon>Actinomycetes</taxon>
        <taxon>Micrococcales</taxon>
        <taxon>Dermatophilaceae</taxon>
        <taxon>Mobilicoccus</taxon>
    </lineage>
</organism>
<reference evidence="2 3" key="1">
    <citation type="submission" date="2012-02" db="EMBL/GenBank/DDBJ databases">
        <title>Whole genome shotgun sequence of Mobilicoccus pelagius NBRC 104925.</title>
        <authorList>
            <person name="Yoshida Y."/>
            <person name="Hosoyama A."/>
            <person name="Tsuchikane K."/>
            <person name="Katsumata H."/>
            <person name="Yamazaki S."/>
            <person name="Fujita N."/>
        </authorList>
    </citation>
    <scope>NUCLEOTIDE SEQUENCE [LARGE SCALE GENOMIC DNA]</scope>
    <source>
        <strain evidence="2 3">NBRC 104925</strain>
    </source>
</reference>
<dbReference type="OrthoDB" id="116480at2"/>
<feature type="transmembrane region" description="Helical" evidence="1">
    <location>
        <begin position="218"/>
        <end position="241"/>
    </location>
</feature>
<accession>H5USC1</accession>
<keyword evidence="1" id="KW-1133">Transmembrane helix</keyword>
<comment type="caution">
    <text evidence="2">The sequence shown here is derived from an EMBL/GenBank/DDBJ whole genome shotgun (WGS) entry which is preliminary data.</text>
</comment>
<feature type="transmembrane region" description="Helical" evidence="1">
    <location>
        <begin position="262"/>
        <end position="279"/>
    </location>
</feature>
<dbReference type="PANTHER" id="PTHR41282:SF1">
    <property type="entry name" value="CONSERVED TRANSMEMBRANE PROTEIN-RELATED"/>
    <property type="match status" value="1"/>
</dbReference>